<proteinExistence type="predicted"/>
<protein>
    <submittedName>
        <fullName evidence="6">Helix-turn-helix XRE-family like protein</fullName>
    </submittedName>
</protein>
<sequence length="110" mass="12559">MEDFKMRLKKALEIREMRPVDLAERTGISRSVISSYLAGRWKAKQDNLYLMSKAMNVNPAWLMGYDVSFDGDEVSLSKKSKSAPELSRKDEREIESDLEDMMNSISSAGF</sequence>
<dbReference type="InterPro" id="IPR010982">
    <property type="entry name" value="Lambda_DNA-bd_dom_sf"/>
</dbReference>
<dbReference type="SUPFAM" id="SSF47413">
    <property type="entry name" value="lambda repressor-like DNA-binding domains"/>
    <property type="match status" value="1"/>
</dbReference>
<reference evidence="6" key="1">
    <citation type="journal article" date="2021" name="Proc. Natl. Acad. Sci. U.S.A.">
        <title>A Catalog of Tens of Thousands of Viruses from Human Metagenomes Reveals Hidden Associations with Chronic Diseases.</title>
        <authorList>
            <person name="Tisza M.J."/>
            <person name="Buck C.B."/>
        </authorList>
    </citation>
    <scope>NUCLEOTIDE SEQUENCE</scope>
    <source>
        <strain evidence="6">CtPJU6</strain>
    </source>
</reference>
<dbReference type="Gene3D" id="1.10.260.40">
    <property type="entry name" value="lambda repressor-like DNA-binding domains"/>
    <property type="match status" value="1"/>
</dbReference>
<evidence type="ECO:0000259" key="5">
    <source>
        <dbReference type="PROSITE" id="PS50943"/>
    </source>
</evidence>
<dbReference type="SMART" id="SM00530">
    <property type="entry name" value="HTH_XRE"/>
    <property type="match status" value="1"/>
</dbReference>
<evidence type="ECO:0000313" key="6">
    <source>
        <dbReference type="EMBL" id="DAF63296.1"/>
    </source>
</evidence>
<dbReference type="GO" id="GO:0003677">
    <property type="term" value="F:DNA binding"/>
    <property type="evidence" value="ECO:0007669"/>
    <property type="project" value="UniProtKB-KW"/>
</dbReference>
<accession>A0A8S5TJJ7</accession>
<dbReference type="CDD" id="cd00093">
    <property type="entry name" value="HTH_XRE"/>
    <property type="match status" value="1"/>
</dbReference>
<organism evidence="6">
    <name type="scientific">Myoviridae sp. ctPJU6</name>
    <dbReference type="NCBI Taxonomy" id="2827684"/>
    <lineage>
        <taxon>Viruses</taxon>
        <taxon>Duplodnaviria</taxon>
        <taxon>Heunggongvirae</taxon>
        <taxon>Uroviricota</taxon>
        <taxon>Caudoviricetes</taxon>
    </lineage>
</organism>
<feature type="domain" description="HTH cro/C1-type" evidence="5">
    <location>
        <begin position="8"/>
        <end position="62"/>
    </location>
</feature>
<dbReference type="PANTHER" id="PTHR40661">
    <property type="match status" value="1"/>
</dbReference>
<evidence type="ECO:0000256" key="1">
    <source>
        <dbReference type="ARBA" id="ARBA00023015"/>
    </source>
</evidence>
<evidence type="ECO:0000256" key="4">
    <source>
        <dbReference type="SAM" id="MobiDB-lite"/>
    </source>
</evidence>
<dbReference type="Pfam" id="PF01381">
    <property type="entry name" value="HTH_3"/>
    <property type="match status" value="1"/>
</dbReference>
<dbReference type="InterPro" id="IPR001387">
    <property type="entry name" value="Cro/C1-type_HTH"/>
</dbReference>
<dbReference type="EMBL" id="BK032838">
    <property type="protein sequence ID" value="DAF63296.1"/>
    <property type="molecule type" value="Genomic_DNA"/>
</dbReference>
<evidence type="ECO:0000256" key="3">
    <source>
        <dbReference type="ARBA" id="ARBA00023163"/>
    </source>
</evidence>
<dbReference type="PANTHER" id="PTHR40661:SF1">
    <property type="entry name" value="HTH CRO_C1-TYPE DOMAIN-CONTAINING PROTEIN"/>
    <property type="match status" value="1"/>
</dbReference>
<dbReference type="PROSITE" id="PS50943">
    <property type="entry name" value="HTH_CROC1"/>
    <property type="match status" value="1"/>
</dbReference>
<keyword evidence="1" id="KW-0805">Transcription regulation</keyword>
<name>A0A8S5TJJ7_9CAUD</name>
<keyword evidence="2" id="KW-0238">DNA-binding</keyword>
<keyword evidence="3" id="KW-0804">Transcription</keyword>
<evidence type="ECO:0000256" key="2">
    <source>
        <dbReference type="ARBA" id="ARBA00023125"/>
    </source>
</evidence>
<feature type="region of interest" description="Disordered" evidence="4">
    <location>
        <begin position="78"/>
        <end position="110"/>
    </location>
</feature>